<dbReference type="InterPro" id="IPR036305">
    <property type="entry name" value="RGS_sf"/>
</dbReference>
<feature type="region of interest" description="Disordered" evidence="1">
    <location>
        <begin position="61"/>
        <end position="81"/>
    </location>
</feature>
<dbReference type="Pfam" id="PF00615">
    <property type="entry name" value="RGS"/>
    <property type="match status" value="1"/>
</dbReference>
<feature type="domain" description="RGS" evidence="2">
    <location>
        <begin position="537"/>
        <end position="662"/>
    </location>
</feature>
<dbReference type="Proteomes" id="UP000887565">
    <property type="component" value="Unplaced"/>
</dbReference>
<organism evidence="3 4">
    <name type="scientific">Romanomermis culicivorax</name>
    <name type="common">Nematode worm</name>
    <dbReference type="NCBI Taxonomy" id="13658"/>
    <lineage>
        <taxon>Eukaryota</taxon>
        <taxon>Metazoa</taxon>
        <taxon>Ecdysozoa</taxon>
        <taxon>Nematoda</taxon>
        <taxon>Enoplea</taxon>
        <taxon>Dorylaimia</taxon>
        <taxon>Mermithida</taxon>
        <taxon>Mermithoidea</taxon>
        <taxon>Mermithidae</taxon>
        <taxon>Romanomermis</taxon>
    </lineage>
</organism>
<dbReference type="PANTHER" id="PTHR10845">
    <property type="entry name" value="REGULATOR OF G PROTEIN SIGNALING"/>
    <property type="match status" value="1"/>
</dbReference>
<feature type="compositionally biased region" description="Polar residues" evidence="1">
    <location>
        <begin position="13"/>
        <end position="28"/>
    </location>
</feature>
<feature type="region of interest" description="Disordered" evidence="1">
    <location>
        <begin position="1"/>
        <end position="49"/>
    </location>
</feature>
<evidence type="ECO:0000259" key="2">
    <source>
        <dbReference type="PROSITE" id="PS50132"/>
    </source>
</evidence>
<evidence type="ECO:0000313" key="3">
    <source>
        <dbReference type="Proteomes" id="UP000887565"/>
    </source>
</evidence>
<evidence type="ECO:0000256" key="1">
    <source>
        <dbReference type="SAM" id="MobiDB-lite"/>
    </source>
</evidence>
<dbReference type="PROSITE" id="PS50132">
    <property type="entry name" value="RGS"/>
    <property type="match status" value="1"/>
</dbReference>
<dbReference type="PANTHER" id="PTHR10845:SF192">
    <property type="entry name" value="DOUBLE HIT, ISOFORM B"/>
    <property type="match status" value="1"/>
</dbReference>
<dbReference type="WBParaSite" id="nRc.2.0.1.t17591-RA">
    <property type="protein sequence ID" value="nRc.2.0.1.t17591-RA"/>
    <property type="gene ID" value="nRc.2.0.1.g17591"/>
</dbReference>
<dbReference type="SMART" id="SM00315">
    <property type="entry name" value="RGS"/>
    <property type="match status" value="1"/>
</dbReference>
<sequence length="675" mass="76309">MDRLKHHQKRRSTLANFNEQQQQQYDAENSSTKTTTTLKNSPYQKVGENRRSSIVQFFDKQKLSSSLHHRQPPMPDQRKNFLKQTPSSVFAADEDAAAKIAAAAKIKRQRSTMRRFSALNLKSMIFGGGGGGALHDKCLERIRKDSGAMRRSSLADVAGGVNFHGSPKITPRIHLSVENLTDEIPTSTPFFTTTPTSPLSMRSLAANDLLCDDATSDEQTFSDNGGGMSPPTTTMHDSRRRVSTLVSTGSPDSQTKRKQFFNKFKLKAANSSMIAGVAVRRRLTSTNDNMVQRANDHYRAHSGEQSPATLSLDGGIAHQLRRESMIDVGDDEAASATATTKRGQAEDDYDAKFFCVRTFMQNCLNLTTTTPGMGSIRRRAAYRHYGAVAGRRYRMNSDGGLVTQTSSVVTPTGCSLSLLVAEAKDSIFRKRSEPILRMVPKEDAEEEKIPTPIRYDKPLFKKTIHSTFLQGINFLRRHSTDKVIPPMFSTLITKQREKTGQSSLSTAQDVVTLQDAESWSQSLKNLLDNKKIKFPKERFFFFAAGVELFQQFLKREFSQENLEFYLLCRQYKLLFDNLDESPQNMLKQQSFVSLANQIYEQYVSEFAVKEVNLDPHTRRAIVDKLLTPDRILFDVAQCKIYNLMEKDTYPRFLRSDLYINFCNHLTNIDNSNYNS</sequence>
<dbReference type="Gene3D" id="1.10.167.10">
    <property type="entry name" value="Regulator of G-protein Signalling 4, domain 2"/>
    <property type="match status" value="1"/>
</dbReference>
<protein>
    <submittedName>
        <fullName evidence="4">RGS domain-containing protein</fullName>
    </submittedName>
</protein>
<dbReference type="InterPro" id="IPR044926">
    <property type="entry name" value="RGS_subdomain_2"/>
</dbReference>
<evidence type="ECO:0000313" key="4">
    <source>
        <dbReference type="WBParaSite" id="nRc.2.0.1.t17591-RA"/>
    </source>
</evidence>
<dbReference type="AlphaFoldDB" id="A0A915IUT8"/>
<dbReference type="InterPro" id="IPR016137">
    <property type="entry name" value="RGS"/>
</dbReference>
<feature type="region of interest" description="Disordered" evidence="1">
    <location>
        <begin position="218"/>
        <end position="239"/>
    </location>
</feature>
<feature type="compositionally biased region" description="Basic residues" evidence="1">
    <location>
        <begin position="1"/>
        <end position="12"/>
    </location>
</feature>
<dbReference type="PRINTS" id="PR01301">
    <property type="entry name" value="RGSPROTEIN"/>
</dbReference>
<feature type="compositionally biased region" description="Low complexity" evidence="1">
    <location>
        <begin position="29"/>
        <end position="41"/>
    </location>
</feature>
<name>A0A915IUT8_ROMCU</name>
<dbReference type="SUPFAM" id="SSF48097">
    <property type="entry name" value="Regulator of G-protein signaling, RGS"/>
    <property type="match status" value="1"/>
</dbReference>
<accession>A0A915IUT8</accession>
<reference evidence="4" key="1">
    <citation type="submission" date="2022-11" db="UniProtKB">
        <authorList>
            <consortium name="WormBaseParasite"/>
        </authorList>
    </citation>
    <scope>IDENTIFICATION</scope>
</reference>
<keyword evidence="3" id="KW-1185">Reference proteome</keyword>
<proteinExistence type="predicted"/>